<dbReference type="Gene3D" id="3.30.450.20">
    <property type="entry name" value="PAS domain"/>
    <property type="match status" value="3"/>
</dbReference>
<evidence type="ECO:0000313" key="4">
    <source>
        <dbReference type="EMBL" id="SSC11941.1"/>
    </source>
</evidence>
<proteinExistence type="predicted"/>
<dbReference type="AlphaFoldDB" id="A0A7Z7PQN1"/>
<dbReference type="InterPro" id="IPR001610">
    <property type="entry name" value="PAC"/>
</dbReference>
<dbReference type="PANTHER" id="PTHR43155:SF2">
    <property type="entry name" value="CYCLIC DI-GMP PHOSPHODIESTERASE PA4108"/>
    <property type="match status" value="1"/>
</dbReference>
<dbReference type="SUPFAM" id="SSF55785">
    <property type="entry name" value="PYP-like sensor domain (PAS domain)"/>
    <property type="match status" value="3"/>
</dbReference>
<dbReference type="RefSeq" id="WP_169698366.1">
    <property type="nucleotide sequence ID" value="NZ_LS974202.1"/>
</dbReference>
<reference evidence="4 5" key="1">
    <citation type="submission" date="2017-01" db="EMBL/GenBank/DDBJ databases">
        <authorList>
            <person name="Erauso G."/>
        </authorList>
    </citation>
    <scope>NUCLEOTIDE SEQUENCE [LARGE SCALE GENOMIC DNA]</scope>
    <source>
        <strain evidence="4">MESINF1</strain>
    </source>
</reference>
<dbReference type="PROSITE" id="PS50112">
    <property type="entry name" value="PAS"/>
    <property type="match status" value="1"/>
</dbReference>
<protein>
    <recommendedName>
        <fullName evidence="6">PAS domain S-box protein</fullName>
    </recommendedName>
</protein>
<dbReference type="SMART" id="SM00086">
    <property type="entry name" value="PAC"/>
    <property type="match status" value="2"/>
</dbReference>
<dbReference type="Proteomes" id="UP000250796">
    <property type="component" value="Chromosome MESINF"/>
</dbReference>
<sequence>MEKDYSSLYNALVDHPDLLICRWLPDTSLTFVNDTYARFYGYEKSEMIGKKWLEITKINIQEDLRFSINRAEMLGDSIVREDPVIDPQGKERWVRWYNRPITDDSGVVVEFQSIGIDITDQRRTTQKLLESEHVMSLILDNIDELVAYHSPDMSLVWVNGAYARSRNKSQRELTGKLCHEIWYGSKQPCENCPVVRAVKERKNVTGEIISGERVWHIKAYPVFGQDGELLGVVDLSYEVTEERKLSEELVRSEERFKKLESSTNDIIFELDREGRHTAVYGRWLEKMGFKEEFFLGRSAGDIFSAKDALVHEYNNAIALGGKSTNYEWSAEIDGERIFYSTSLSPIFDREGNVTGIVGIGRDITDIKRAEEALKRSWDQLIMTLSRMLRIKDPYTAGHQERVKEIAVAVSEEIGLSPRSRETIRIASLLHDIGKLAIPADILNKPGKLNEIEWGLIKQHPEQGFELLKGIDFEMPVAEVILQHHERINGSGYPLGLKGEEISIEARVLAVADVFEAISSHRPYRPSLGVEEALAELKKNSGVLYDREVVDALLRVIERGFVFDTDPFE</sequence>
<dbReference type="SMART" id="SM00091">
    <property type="entry name" value="PAS"/>
    <property type="match status" value="3"/>
</dbReference>
<dbReference type="Gene3D" id="1.10.3210.10">
    <property type="entry name" value="Hypothetical protein af1432"/>
    <property type="match status" value="1"/>
</dbReference>
<dbReference type="NCBIfam" id="TIGR00277">
    <property type="entry name" value="HDIG"/>
    <property type="match status" value="1"/>
</dbReference>
<dbReference type="PANTHER" id="PTHR43155">
    <property type="entry name" value="CYCLIC DI-GMP PHOSPHODIESTERASE PA4108-RELATED"/>
    <property type="match status" value="1"/>
</dbReference>
<evidence type="ECO:0000259" key="2">
    <source>
        <dbReference type="PROSITE" id="PS50113"/>
    </source>
</evidence>
<dbReference type="EMBL" id="LS974202">
    <property type="protein sequence ID" value="SSC11941.1"/>
    <property type="molecule type" value="Genomic_DNA"/>
</dbReference>
<dbReference type="Pfam" id="PF08448">
    <property type="entry name" value="PAS_4"/>
    <property type="match status" value="3"/>
</dbReference>
<keyword evidence="5" id="KW-1185">Reference proteome</keyword>
<gene>
    <name evidence="4" type="ORF">MESINF_0492</name>
</gene>
<dbReference type="PROSITE" id="PS51832">
    <property type="entry name" value="HD_GYP"/>
    <property type="match status" value="1"/>
</dbReference>
<dbReference type="InterPro" id="IPR003607">
    <property type="entry name" value="HD/PDEase_dom"/>
</dbReference>
<dbReference type="InterPro" id="IPR006675">
    <property type="entry name" value="HDIG_dom"/>
</dbReference>
<feature type="domain" description="PAC" evidence="2">
    <location>
        <begin position="322"/>
        <end position="375"/>
    </location>
</feature>
<evidence type="ECO:0000259" key="1">
    <source>
        <dbReference type="PROSITE" id="PS50112"/>
    </source>
</evidence>
<evidence type="ECO:0008006" key="6">
    <source>
        <dbReference type="Google" id="ProtNLM"/>
    </source>
</evidence>
<dbReference type="InterPro" id="IPR037522">
    <property type="entry name" value="HD_GYP_dom"/>
</dbReference>
<dbReference type="Pfam" id="PF13487">
    <property type="entry name" value="HD_5"/>
    <property type="match status" value="1"/>
</dbReference>
<evidence type="ECO:0000259" key="3">
    <source>
        <dbReference type="PROSITE" id="PS51832"/>
    </source>
</evidence>
<accession>A0A7Z7PQN1</accession>
<name>A0A7Z7PQN1_9BACT</name>
<feature type="domain" description="PAC" evidence="2">
    <location>
        <begin position="78"/>
        <end position="130"/>
    </location>
</feature>
<dbReference type="SUPFAM" id="SSF109604">
    <property type="entry name" value="HD-domain/PDEase-like"/>
    <property type="match status" value="1"/>
</dbReference>
<dbReference type="InterPro" id="IPR013656">
    <property type="entry name" value="PAS_4"/>
</dbReference>
<dbReference type="PROSITE" id="PS50113">
    <property type="entry name" value="PAC"/>
    <property type="match status" value="2"/>
</dbReference>
<dbReference type="CDD" id="cd00130">
    <property type="entry name" value="PAS"/>
    <property type="match status" value="2"/>
</dbReference>
<dbReference type="InterPro" id="IPR000700">
    <property type="entry name" value="PAS-assoc_C"/>
</dbReference>
<dbReference type="NCBIfam" id="TIGR00229">
    <property type="entry name" value="sensory_box"/>
    <property type="match status" value="2"/>
</dbReference>
<dbReference type="CDD" id="cd00077">
    <property type="entry name" value="HDc"/>
    <property type="match status" value="1"/>
</dbReference>
<feature type="domain" description="PAS" evidence="1">
    <location>
        <begin position="29"/>
        <end position="50"/>
    </location>
</feature>
<dbReference type="InterPro" id="IPR035965">
    <property type="entry name" value="PAS-like_dom_sf"/>
</dbReference>
<dbReference type="SMART" id="SM00471">
    <property type="entry name" value="HDc"/>
    <property type="match status" value="1"/>
</dbReference>
<evidence type="ECO:0000313" key="5">
    <source>
        <dbReference type="Proteomes" id="UP000250796"/>
    </source>
</evidence>
<feature type="domain" description="HD-GYP" evidence="3">
    <location>
        <begin position="373"/>
        <end position="568"/>
    </location>
</feature>
<dbReference type="KEGG" id="minf:MESINF_0492"/>
<dbReference type="InterPro" id="IPR000014">
    <property type="entry name" value="PAS"/>
</dbReference>
<organism evidence="4 5">
    <name type="scientific">Mesotoga infera</name>
    <dbReference type="NCBI Taxonomy" id="1236046"/>
    <lineage>
        <taxon>Bacteria</taxon>
        <taxon>Thermotogati</taxon>
        <taxon>Thermotogota</taxon>
        <taxon>Thermotogae</taxon>
        <taxon>Kosmotogales</taxon>
        <taxon>Kosmotogaceae</taxon>
        <taxon>Mesotoga</taxon>
    </lineage>
</organism>